<dbReference type="FunFam" id="2.40.160.160:FF:000001">
    <property type="entry name" value="Intimin-like inverse autotransporter SinH"/>
    <property type="match status" value="1"/>
</dbReference>
<dbReference type="InterPro" id="IPR038177">
    <property type="entry name" value="IAT_beta_sf"/>
</dbReference>
<dbReference type="HOGENOM" id="CLU_273520_0_0_6"/>
<feature type="region of interest" description="Disordered" evidence="2">
    <location>
        <begin position="641"/>
        <end position="663"/>
    </location>
</feature>
<feature type="domain" description="Big-1" evidence="3">
    <location>
        <begin position="696"/>
        <end position="796"/>
    </location>
</feature>
<dbReference type="Gene3D" id="2.60.40.10">
    <property type="entry name" value="Immunoglobulins"/>
    <property type="match status" value="4"/>
</dbReference>
<evidence type="ECO:0000256" key="2">
    <source>
        <dbReference type="SAM" id="MobiDB-lite"/>
    </source>
</evidence>
<evidence type="ECO:0000259" key="3">
    <source>
        <dbReference type="SMART" id="SM00634"/>
    </source>
</evidence>
<dbReference type="InterPro" id="IPR051715">
    <property type="entry name" value="Intimin-Invasin_domain"/>
</dbReference>
<protein>
    <recommendedName>
        <fullName evidence="3">Big-1 domain-containing protein</fullName>
    </recommendedName>
</protein>
<name>A0A077QKG1_XENBV</name>
<dbReference type="AlphaFoldDB" id="A0A077QKG1"/>
<organism evidence="4 5">
    <name type="scientific">Xenorhabdus bovienii str. Intermedium</name>
    <dbReference type="NCBI Taxonomy" id="1379677"/>
    <lineage>
        <taxon>Bacteria</taxon>
        <taxon>Pseudomonadati</taxon>
        <taxon>Pseudomonadota</taxon>
        <taxon>Gammaproteobacteria</taxon>
        <taxon>Enterobacterales</taxon>
        <taxon>Morganellaceae</taxon>
        <taxon>Xenorhabdus</taxon>
    </lineage>
</organism>
<sequence>MLYQLSIQCLIAGEMLYFLGCIYMDSYIRYKSVRTFAFISSLLLLLTSTSALATEKQTPEHAAPKKFLQHKEPENNADNIENDKIGMFAEHIQTAADVLSSSPSELTEQAKSYALGKLKNTVSTEAQKWLSQFGTAKINFSLDRKGKLDNSSLDLLLPFYDNKADWLFFTQLGYRNKDSRNTLNLGLGGRYFTPDWMYGVNTFFDHDITGKNKRLGLGGEAWTDYVKLSANTYWRLSDWQQSPNEKIYEERPANGFDLNGEFFLPAYPNLGGKLSYEQYFGDNVALFNRDTKQKNPSLARFGLNYTPIPLVTMGVDYKSGSGGRSETLFLANLNYRFGVPFSVQLSPDNVASMRTLAGSRYDLVERNNHIVLDYKKKTELQISLKDINGYSGQQQEVPAKVVSDSPSQVTWRVGDGNGFKDNGGQLPLHGNPIAITLPKYIYKGKNSYPIYARVQDDSSGQSKEAEMHVTVVPFIVKDTKITSDSESAYTLAATLTYGKDSDPALPAGTVIDDVKWTVEPPNDAMTLNWDKSGKTNDKGQLTATITSTKPFKDIKVYLEMNGMPKVEIGSVNFSGSGEPEPKPKPEIKSLIVKPETPISVNDPNGVFTFVATVVDAEGVPLRNQKINPKWRLVRDNKNLTLEEGSDSTDGNGQLTATLRNKTHQPAEDQVGLLIEGADEKLSNSVVFTIEGEQPVSVQSVTVDPVGILEATGTDKDKYTFTAKVVDAKGWPYANQPVDPNWKSNIYPAPAGMKVEPLSQSTDQHGLIKATVTSTQAVNKARMELTIKGGSHVFSTDTFSFLAADIDDLGKVTLGDLEIYDGKDKPVTAPEHKIPGDGKTAYTYKVLVKNSGGHVVPNQSLAGVTWKAETDASELPKRLDLQPDTDATTDEKGYLTAKLRSGVGLDDVTVTVKVTSKNNKDDQNVTANHPVSFTAEEKISNIEVFSDSINSPMPLKRTQDDGLENIFDKARVRLIGDDDNPIDYSQQDVSHESPYGFVHINKNSGEISVPYNNLADIRSPFDVIANVVDRKTKAKYTYKYTFNLKRYIFTPNFGSSKYVQFTDPPGADPNTSCKTLDSEHSFGYSNKEFVQVADYLENDNDSKNVLINEYGRDLEAWGIVPKDTNGYLWLKGDSSYSAYNYQTGKLSQVDGMGATGSKIYHGRMFCKIDLPAKNAKK</sequence>
<dbReference type="SMART" id="SM00634">
    <property type="entry name" value="BID_1"/>
    <property type="match status" value="2"/>
</dbReference>
<evidence type="ECO:0000256" key="1">
    <source>
        <dbReference type="ARBA" id="ARBA00010116"/>
    </source>
</evidence>
<dbReference type="Gene3D" id="2.40.160.160">
    <property type="entry name" value="Inverse autotransporter, beta-domain"/>
    <property type="match status" value="1"/>
</dbReference>
<dbReference type="EMBL" id="CBTB010000195">
    <property type="protein sequence ID" value="CDH33663.1"/>
    <property type="molecule type" value="Genomic_DNA"/>
</dbReference>
<dbReference type="GO" id="GO:0007155">
    <property type="term" value="P:cell adhesion"/>
    <property type="evidence" value="ECO:0007669"/>
    <property type="project" value="InterPro"/>
</dbReference>
<dbReference type="GO" id="GO:0009279">
    <property type="term" value="C:cell outer membrane"/>
    <property type="evidence" value="ECO:0007669"/>
    <property type="project" value="TreeGrafter"/>
</dbReference>
<reference evidence="4" key="1">
    <citation type="submission" date="2013-07" db="EMBL/GenBank/DDBJ databases">
        <title>Sub-species coevolution in mutualistic symbiosis.</title>
        <authorList>
            <person name="Murfin K."/>
            <person name="Klassen J."/>
            <person name="Lee M."/>
            <person name="Forst S."/>
            <person name="Stock P."/>
            <person name="Goodrich-Blair H."/>
        </authorList>
    </citation>
    <scope>NUCLEOTIDE SEQUENCE [LARGE SCALE GENOMIC DNA]</scope>
    <source>
        <strain evidence="4">Intermedium</strain>
    </source>
</reference>
<comment type="caution">
    <text evidence="4">The sequence shown here is derived from an EMBL/GenBank/DDBJ whole genome shotgun (WGS) entry which is preliminary data.</text>
</comment>
<dbReference type="PRINTS" id="PR01369">
    <property type="entry name" value="INTIMIN"/>
</dbReference>
<dbReference type="InterPro" id="IPR013783">
    <property type="entry name" value="Ig-like_fold"/>
</dbReference>
<comment type="similarity">
    <text evidence="1">Belongs to the intimin/invasin family.</text>
</comment>
<dbReference type="InterPro" id="IPR008964">
    <property type="entry name" value="Invasin/intimin_cell_adhesion"/>
</dbReference>
<dbReference type="InterPro" id="IPR003535">
    <property type="entry name" value="Intimin/invasin_bac"/>
</dbReference>
<feature type="domain" description="Big-1" evidence="3">
    <location>
        <begin position="822"/>
        <end position="923"/>
    </location>
</feature>
<proteinExistence type="inferred from homology"/>
<dbReference type="Pfam" id="PF11924">
    <property type="entry name" value="IAT_beta"/>
    <property type="match status" value="1"/>
</dbReference>
<dbReference type="PANTHER" id="PTHR39576:SF2">
    <property type="entry name" value="ATTACHING AND EFFACING PROTEIN HOMOLOG-RELATED"/>
    <property type="match status" value="1"/>
</dbReference>
<dbReference type="InterPro" id="IPR024519">
    <property type="entry name" value="IAT_beta"/>
</dbReference>
<gene>
    <name evidence="4" type="ORF">XBI1_2740056</name>
</gene>
<accession>A0A077QKG1</accession>
<dbReference type="SUPFAM" id="SSF49373">
    <property type="entry name" value="Invasin/intimin cell-adhesion fragments"/>
    <property type="match status" value="2"/>
</dbReference>
<evidence type="ECO:0000313" key="4">
    <source>
        <dbReference type="EMBL" id="CDH33663.1"/>
    </source>
</evidence>
<dbReference type="Proteomes" id="UP000028480">
    <property type="component" value="Unassembled WGS sequence"/>
</dbReference>
<dbReference type="InterPro" id="IPR003344">
    <property type="entry name" value="Big_1_dom"/>
</dbReference>
<feature type="compositionally biased region" description="Polar residues" evidence="2">
    <location>
        <begin position="647"/>
        <end position="659"/>
    </location>
</feature>
<dbReference type="PANTHER" id="PTHR39576">
    <property type="entry name" value="ATTACHING AND EFFACING PROTEIN HOMOLOG-RELATED-RELATED"/>
    <property type="match status" value="1"/>
</dbReference>
<evidence type="ECO:0000313" key="5">
    <source>
        <dbReference type="Proteomes" id="UP000028480"/>
    </source>
</evidence>